<gene>
    <name evidence="1" type="ORF">DLM85_05940</name>
</gene>
<comment type="caution">
    <text evidence="1">The sequence shown here is derived from an EMBL/GenBank/DDBJ whole genome shotgun (WGS) entry which is preliminary data.</text>
</comment>
<name>A0A328BZ13_9BACT</name>
<keyword evidence="2" id="KW-1185">Reference proteome</keyword>
<evidence type="ECO:0000313" key="1">
    <source>
        <dbReference type="EMBL" id="RAK70378.1"/>
    </source>
</evidence>
<protein>
    <submittedName>
        <fullName evidence="1">Uncharacterized protein</fullName>
    </submittedName>
</protein>
<reference evidence="2" key="1">
    <citation type="submission" date="2018-05" db="EMBL/GenBank/DDBJ databases">
        <authorList>
            <person name="Nie L."/>
        </authorList>
    </citation>
    <scope>NUCLEOTIDE SEQUENCE [LARGE SCALE GENOMIC DNA]</scope>
    <source>
        <strain evidence="2">NL</strain>
    </source>
</reference>
<dbReference type="Proteomes" id="UP000248553">
    <property type="component" value="Unassembled WGS sequence"/>
</dbReference>
<proteinExistence type="predicted"/>
<dbReference type="AlphaFoldDB" id="A0A328BZ13"/>
<sequence>MPNTLPHSRLLTPKALGTPRRWGLLLVLLLLAGPAKIWAQAINARFFGVNYWYPGASLTPLQANLKEADLKWMRIGGKLYDDT</sequence>
<organism evidence="1 2">
    <name type="scientific">Hymenobacter edaphi</name>
    <dbReference type="NCBI Taxonomy" id="2211146"/>
    <lineage>
        <taxon>Bacteria</taxon>
        <taxon>Pseudomonadati</taxon>
        <taxon>Bacteroidota</taxon>
        <taxon>Cytophagia</taxon>
        <taxon>Cytophagales</taxon>
        <taxon>Hymenobacteraceae</taxon>
        <taxon>Hymenobacter</taxon>
    </lineage>
</organism>
<dbReference type="EMBL" id="QHKM01000001">
    <property type="protein sequence ID" value="RAK70378.1"/>
    <property type="molecule type" value="Genomic_DNA"/>
</dbReference>
<dbReference type="RefSeq" id="WP_111477128.1">
    <property type="nucleotide sequence ID" value="NZ_QHKM01000001.1"/>
</dbReference>
<accession>A0A328BZ13</accession>
<evidence type="ECO:0000313" key="2">
    <source>
        <dbReference type="Proteomes" id="UP000248553"/>
    </source>
</evidence>